<dbReference type="SFLD" id="SFLDG00179">
    <property type="entry name" value="mandelate_racemase"/>
    <property type="match status" value="1"/>
</dbReference>
<dbReference type="AlphaFoldDB" id="A0A1H3KMW0"/>
<dbReference type="GO" id="GO:0016052">
    <property type="term" value="P:carbohydrate catabolic process"/>
    <property type="evidence" value="ECO:0007669"/>
    <property type="project" value="TreeGrafter"/>
</dbReference>
<dbReference type="Gene3D" id="3.20.20.120">
    <property type="entry name" value="Enolase-like C-terminal domain"/>
    <property type="match status" value="1"/>
</dbReference>
<protein>
    <submittedName>
        <fullName evidence="5">L-alanine-DL-glutamate epimerase</fullName>
    </submittedName>
</protein>
<dbReference type="InterPro" id="IPR036849">
    <property type="entry name" value="Enolase-like_C_sf"/>
</dbReference>
<evidence type="ECO:0000256" key="2">
    <source>
        <dbReference type="ARBA" id="ARBA00022723"/>
    </source>
</evidence>
<evidence type="ECO:0000313" key="5">
    <source>
        <dbReference type="EMBL" id="SDY53370.1"/>
    </source>
</evidence>
<dbReference type="GO" id="GO:0016836">
    <property type="term" value="F:hydro-lyase activity"/>
    <property type="evidence" value="ECO:0007669"/>
    <property type="project" value="TreeGrafter"/>
</dbReference>
<name>A0A1H3KMW0_9MICO</name>
<gene>
    <name evidence="5" type="ORF">SAMN05216554_0622</name>
</gene>
<dbReference type="SUPFAM" id="SSF54826">
    <property type="entry name" value="Enolase N-terminal domain-like"/>
    <property type="match status" value="1"/>
</dbReference>
<evidence type="ECO:0000256" key="3">
    <source>
        <dbReference type="ARBA" id="ARBA00022842"/>
    </source>
</evidence>
<dbReference type="InterPro" id="IPR029065">
    <property type="entry name" value="Enolase_C-like"/>
</dbReference>
<evidence type="ECO:0000259" key="4">
    <source>
        <dbReference type="SMART" id="SM00922"/>
    </source>
</evidence>
<dbReference type="EMBL" id="FNPZ01000001">
    <property type="protein sequence ID" value="SDY53370.1"/>
    <property type="molecule type" value="Genomic_DNA"/>
</dbReference>
<dbReference type="PANTHER" id="PTHR13794">
    <property type="entry name" value="ENOLASE SUPERFAMILY, MANDELATE RACEMASE"/>
    <property type="match status" value="1"/>
</dbReference>
<dbReference type="Gene3D" id="3.30.390.10">
    <property type="entry name" value="Enolase-like, N-terminal domain"/>
    <property type="match status" value="1"/>
</dbReference>
<dbReference type="InterPro" id="IPR013342">
    <property type="entry name" value="Mandelate_racemase_C"/>
</dbReference>
<dbReference type="SFLD" id="SFLDS00001">
    <property type="entry name" value="Enolase"/>
    <property type="match status" value="1"/>
</dbReference>
<dbReference type="Pfam" id="PF13378">
    <property type="entry name" value="MR_MLE_C"/>
    <property type="match status" value="1"/>
</dbReference>
<dbReference type="STRING" id="381665.SAMN05216554_0622"/>
<feature type="domain" description="Mandelate racemase/muconate lactonizing enzyme C-terminal" evidence="4">
    <location>
        <begin position="160"/>
        <end position="257"/>
    </location>
</feature>
<dbReference type="Pfam" id="PF02746">
    <property type="entry name" value="MR_MLE_N"/>
    <property type="match status" value="1"/>
</dbReference>
<dbReference type="CDD" id="cd03316">
    <property type="entry name" value="MR_like"/>
    <property type="match status" value="1"/>
</dbReference>
<keyword evidence="6" id="KW-1185">Reference proteome</keyword>
<dbReference type="InterPro" id="IPR046945">
    <property type="entry name" value="RHMD-like"/>
</dbReference>
<dbReference type="InterPro" id="IPR029017">
    <property type="entry name" value="Enolase-like_N"/>
</dbReference>
<reference evidence="5 6" key="1">
    <citation type="submission" date="2016-10" db="EMBL/GenBank/DDBJ databases">
        <authorList>
            <person name="de Groot N.N."/>
        </authorList>
    </citation>
    <scope>NUCLEOTIDE SEQUENCE [LARGE SCALE GENOMIC DNA]</scope>
    <source>
        <strain evidence="5 6">CGMCC 4.3491</strain>
    </source>
</reference>
<sequence>MTLSTPVLTTGRTGTDIVSAEAWLCDLPVETVRTDAVQAFLKQETIFVRIRTASGIEGVGYSYTIGTGGPAVLSLLRTSLLDALVGLDAMRPEAVWQALFSRTRATTAGVITALALAAVDTAVWDARCKAGGMPLWVAAGGARSSIPLYDTEGGWLHFSTDELVAQAEESRAAGMRGVKIKVGKPKGHEDVERLAAVRAAVGDDFDIMIDANQSLTAAEAIRRAAAFEPLDIFWFEEPLPAEDMSGHRALSRSTSIPVAVGESMYSVGQFREYLQSQAASIVQVDVARIGGITPWLKVAHLAEAFNVKVAPHFLMELHVSLTCAVPNSLYLEHIPQLRAVTRSEMTIVDGDGVPSAEPGLGIDWDFDALDDLRVS</sequence>
<keyword evidence="3" id="KW-0460">Magnesium</keyword>
<comment type="cofactor">
    <cofactor evidence="1">
        <name>Mg(2+)</name>
        <dbReference type="ChEBI" id="CHEBI:18420"/>
    </cofactor>
</comment>
<proteinExistence type="predicted"/>
<keyword evidence="2" id="KW-0479">Metal-binding</keyword>
<dbReference type="RefSeq" id="WP_092548577.1">
    <property type="nucleotide sequence ID" value="NZ_FNPZ01000001.1"/>
</dbReference>
<evidence type="ECO:0000313" key="6">
    <source>
        <dbReference type="Proteomes" id="UP000198891"/>
    </source>
</evidence>
<dbReference type="PANTHER" id="PTHR13794:SF58">
    <property type="entry name" value="MITOCHONDRIAL ENOLASE SUPERFAMILY MEMBER 1"/>
    <property type="match status" value="1"/>
</dbReference>
<organism evidence="5 6">
    <name type="scientific">Herbiconiux ginsengi</name>
    <dbReference type="NCBI Taxonomy" id="381665"/>
    <lineage>
        <taxon>Bacteria</taxon>
        <taxon>Bacillati</taxon>
        <taxon>Actinomycetota</taxon>
        <taxon>Actinomycetes</taxon>
        <taxon>Micrococcales</taxon>
        <taxon>Microbacteriaceae</taxon>
        <taxon>Herbiconiux</taxon>
    </lineage>
</organism>
<dbReference type="Proteomes" id="UP000198891">
    <property type="component" value="Unassembled WGS sequence"/>
</dbReference>
<dbReference type="OrthoDB" id="9796450at2"/>
<dbReference type="SMART" id="SM00922">
    <property type="entry name" value="MR_MLE"/>
    <property type="match status" value="1"/>
</dbReference>
<evidence type="ECO:0000256" key="1">
    <source>
        <dbReference type="ARBA" id="ARBA00001946"/>
    </source>
</evidence>
<accession>A0A1H3KMW0</accession>
<dbReference type="SUPFAM" id="SSF51604">
    <property type="entry name" value="Enolase C-terminal domain-like"/>
    <property type="match status" value="1"/>
</dbReference>
<dbReference type="InterPro" id="IPR013341">
    <property type="entry name" value="Mandelate_racemase_N_dom"/>
</dbReference>
<dbReference type="GO" id="GO:0000287">
    <property type="term" value="F:magnesium ion binding"/>
    <property type="evidence" value="ECO:0007669"/>
    <property type="project" value="TreeGrafter"/>
</dbReference>